<proteinExistence type="predicted"/>
<dbReference type="EMBL" id="OU015569">
    <property type="protein sequence ID" value="CAG5100111.1"/>
    <property type="molecule type" value="Genomic_DNA"/>
</dbReference>
<protein>
    <submittedName>
        <fullName evidence="2">Oidioi.mRNA.OKI2018_I69.XSR.g16848.t1.cds</fullName>
    </submittedName>
</protein>
<gene>
    <name evidence="2" type="ORF">OKIOD_LOCUS8406</name>
</gene>
<keyword evidence="1" id="KW-1133">Transmembrane helix</keyword>
<organism evidence="2 3">
    <name type="scientific">Oikopleura dioica</name>
    <name type="common">Tunicate</name>
    <dbReference type="NCBI Taxonomy" id="34765"/>
    <lineage>
        <taxon>Eukaryota</taxon>
        <taxon>Metazoa</taxon>
        <taxon>Chordata</taxon>
        <taxon>Tunicata</taxon>
        <taxon>Appendicularia</taxon>
        <taxon>Copelata</taxon>
        <taxon>Oikopleuridae</taxon>
        <taxon>Oikopleura</taxon>
    </lineage>
</organism>
<feature type="transmembrane region" description="Helical" evidence="1">
    <location>
        <begin position="12"/>
        <end position="35"/>
    </location>
</feature>
<keyword evidence="1" id="KW-0812">Transmembrane</keyword>
<evidence type="ECO:0000256" key="1">
    <source>
        <dbReference type="SAM" id="Phobius"/>
    </source>
</evidence>
<sequence length="109" mass="12999">MHQREEQVYQELYWNLIVALSGWTIVFAPALMLMLRSDRERSLDEKFIGITVERTNRSRERNNSRRLGIAWQRPSYTKDLNLLLSNKKNANRKRTPSVYSFTDSKSRFC</sequence>
<name>A0ABN7SHF0_OIKDI</name>
<keyword evidence="3" id="KW-1185">Reference proteome</keyword>
<reference evidence="2 3" key="1">
    <citation type="submission" date="2021-04" db="EMBL/GenBank/DDBJ databases">
        <authorList>
            <person name="Bliznina A."/>
        </authorList>
    </citation>
    <scope>NUCLEOTIDE SEQUENCE [LARGE SCALE GENOMIC DNA]</scope>
</reference>
<accession>A0ABN7SHF0</accession>
<evidence type="ECO:0000313" key="2">
    <source>
        <dbReference type="EMBL" id="CAG5100111.1"/>
    </source>
</evidence>
<evidence type="ECO:0000313" key="3">
    <source>
        <dbReference type="Proteomes" id="UP001158576"/>
    </source>
</evidence>
<dbReference type="Proteomes" id="UP001158576">
    <property type="component" value="Chromosome XSR"/>
</dbReference>
<keyword evidence="1" id="KW-0472">Membrane</keyword>